<keyword evidence="1" id="KW-0732">Signal</keyword>
<dbReference type="PANTHER" id="PTHR15462">
    <property type="entry name" value="SERINE PROTEASE"/>
    <property type="match status" value="1"/>
</dbReference>
<dbReference type="Gene3D" id="2.40.10.10">
    <property type="entry name" value="Trypsin-like serine proteases"/>
    <property type="match status" value="2"/>
</dbReference>
<reference evidence="4" key="1">
    <citation type="submission" date="2025-08" db="UniProtKB">
        <authorList>
            <consortium name="RefSeq"/>
        </authorList>
    </citation>
    <scope>IDENTIFICATION</scope>
    <source>
        <tissue evidence="4">Testes</tissue>
    </source>
</reference>
<accession>A0ABM0GT50</accession>
<dbReference type="Proteomes" id="UP000694865">
    <property type="component" value="Unplaced"/>
</dbReference>
<evidence type="ECO:0000259" key="2">
    <source>
        <dbReference type="Pfam" id="PF00089"/>
    </source>
</evidence>
<organism evidence="3 4">
    <name type="scientific">Saccoglossus kowalevskii</name>
    <name type="common">Acorn worm</name>
    <dbReference type="NCBI Taxonomy" id="10224"/>
    <lineage>
        <taxon>Eukaryota</taxon>
        <taxon>Metazoa</taxon>
        <taxon>Hemichordata</taxon>
        <taxon>Enteropneusta</taxon>
        <taxon>Harrimaniidae</taxon>
        <taxon>Saccoglossus</taxon>
    </lineage>
</organism>
<dbReference type="SUPFAM" id="SSF50494">
    <property type="entry name" value="Trypsin-like serine proteases"/>
    <property type="match status" value="1"/>
</dbReference>
<dbReference type="InterPro" id="IPR043504">
    <property type="entry name" value="Peptidase_S1_PA_chymotrypsin"/>
</dbReference>
<dbReference type="RefSeq" id="XP_002736794.1">
    <property type="nucleotide sequence ID" value="XM_002736748.2"/>
</dbReference>
<dbReference type="GeneID" id="100378974"/>
<protein>
    <submittedName>
        <fullName evidence="4">Serine protease 23-like</fullName>
    </submittedName>
</protein>
<sequence>MQYPFNTVVKLSTGCSGTLIGQKYVLTAARCVHDGVTYIKGTKNLRVGFRRDRDKESGPEKAVDDDRDFYWIRSTEVKIPQGWKASNGLNLASEYDYAVIRLKRKHDNDFMDIGVGSRDVIYPGRRVHFSAYDDDNSTDLMYRFCPISEDNSDLIYHYCDSKASGVGAGMYIRVWDSLTREWKRKVVGVFNGHMWVESRGSSDDFNVAVLITPLKYAQLCFWLEGDYSSCNGRN</sequence>
<dbReference type="InterPro" id="IPR009003">
    <property type="entry name" value="Peptidase_S1_PA"/>
</dbReference>
<feature type="domain" description="Peptidase S1" evidence="2">
    <location>
        <begin position="3"/>
        <end position="132"/>
    </location>
</feature>
<proteinExistence type="predicted"/>
<name>A0ABM0GT50_SACKO</name>
<gene>
    <name evidence="4" type="primary">LOC100378974</name>
</gene>
<evidence type="ECO:0000256" key="1">
    <source>
        <dbReference type="ARBA" id="ARBA00022729"/>
    </source>
</evidence>
<dbReference type="Pfam" id="PF00089">
    <property type="entry name" value="Trypsin"/>
    <property type="match status" value="1"/>
</dbReference>
<evidence type="ECO:0000313" key="3">
    <source>
        <dbReference type="Proteomes" id="UP000694865"/>
    </source>
</evidence>
<evidence type="ECO:0000313" key="4">
    <source>
        <dbReference type="RefSeq" id="XP_002736794.1"/>
    </source>
</evidence>
<dbReference type="InterPro" id="IPR050966">
    <property type="entry name" value="Glutamyl_endopeptidase"/>
</dbReference>
<dbReference type="InterPro" id="IPR001254">
    <property type="entry name" value="Trypsin_dom"/>
</dbReference>
<keyword evidence="3" id="KW-1185">Reference proteome</keyword>
<dbReference type="PANTHER" id="PTHR15462:SF8">
    <property type="entry name" value="SERINE PROTEASE"/>
    <property type="match status" value="1"/>
</dbReference>